<organism evidence="2 3">
    <name type="scientific">Oryzisolibacter propanilivorax</name>
    <dbReference type="NCBI Taxonomy" id="1527607"/>
    <lineage>
        <taxon>Bacteria</taxon>
        <taxon>Pseudomonadati</taxon>
        <taxon>Pseudomonadota</taxon>
        <taxon>Betaproteobacteria</taxon>
        <taxon>Burkholderiales</taxon>
        <taxon>Comamonadaceae</taxon>
        <taxon>Oryzisolibacter</taxon>
    </lineage>
</organism>
<dbReference type="Pfam" id="PF09588">
    <property type="entry name" value="YqaJ"/>
    <property type="match status" value="1"/>
</dbReference>
<evidence type="ECO:0000313" key="3">
    <source>
        <dbReference type="Proteomes" id="UP000198552"/>
    </source>
</evidence>
<name>A0A1G9SKP6_9BURK</name>
<dbReference type="RefSeq" id="WP_245703949.1">
    <property type="nucleotide sequence ID" value="NZ_FNHP01000005.1"/>
</dbReference>
<proteinExistence type="predicted"/>
<dbReference type="Proteomes" id="UP000198552">
    <property type="component" value="Unassembled WGS sequence"/>
</dbReference>
<keyword evidence="3" id="KW-1185">Reference proteome</keyword>
<protein>
    <submittedName>
        <fullName evidence="2">YqaJ-like recombinase domain-containing protein</fullName>
    </submittedName>
</protein>
<dbReference type="InterPro" id="IPR011335">
    <property type="entry name" value="Restrct_endonuc-II-like"/>
</dbReference>
<accession>A0A1G9SKP6</accession>
<gene>
    <name evidence="2" type="ORF">SAMN05428957_1054</name>
</gene>
<dbReference type="InterPro" id="IPR019080">
    <property type="entry name" value="YqaJ_viral_recombinase"/>
</dbReference>
<reference evidence="3" key="1">
    <citation type="submission" date="2016-10" db="EMBL/GenBank/DDBJ databases">
        <authorList>
            <person name="Varghese N."/>
            <person name="Submissions S."/>
        </authorList>
    </citation>
    <scope>NUCLEOTIDE SEQUENCE [LARGE SCALE GENOMIC DNA]</scope>
    <source>
        <strain evidence="3">EPL6</strain>
    </source>
</reference>
<dbReference type="Gene3D" id="3.90.320.10">
    <property type="match status" value="1"/>
</dbReference>
<dbReference type="InterPro" id="IPR011604">
    <property type="entry name" value="PDDEXK-like_dom_sf"/>
</dbReference>
<feature type="domain" description="YqaJ viral recombinase" evidence="1">
    <location>
        <begin position="14"/>
        <end position="80"/>
    </location>
</feature>
<dbReference type="EMBL" id="FNHP01000005">
    <property type="protein sequence ID" value="SDM35991.1"/>
    <property type="molecule type" value="Genomic_DNA"/>
</dbReference>
<dbReference type="STRING" id="1527607.SAMN05428957_1054"/>
<dbReference type="AlphaFoldDB" id="A0A1G9SKP6"/>
<evidence type="ECO:0000313" key="2">
    <source>
        <dbReference type="EMBL" id="SDM35991.1"/>
    </source>
</evidence>
<dbReference type="SUPFAM" id="SSF52980">
    <property type="entry name" value="Restriction endonuclease-like"/>
    <property type="match status" value="1"/>
</dbReference>
<evidence type="ECO:0000259" key="1">
    <source>
        <dbReference type="Pfam" id="PF09588"/>
    </source>
</evidence>
<sequence length="94" mass="10213">MTMEILYLQQGTAEWHQHRATSLNASDAPAMLACSPHKSRAELVRERATGITPEVGAATARRFADGHRFENLARPLAEDVIGEDLSPCVGKAGR</sequence>